<evidence type="ECO:0000256" key="7">
    <source>
        <dbReference type="SAM" id="MobiDB-lite"/>
    </source>
</evidence>
<dbReference type="RefSeq" id="WP_277861539.1">
    <property type="nucleotide sequence ID" value="NZ_JARRAG010000002.1"/>
</dbReference>
<comment type="similarity">
    <text evidence="2 6">Belongs to the FKBP-type PPIase family.</text>
</comment>
<evidence type="ECO:0000259" key="8">
    <source>
        <dbReference type="PROSITE" id="PS50059"/>
    </source>
</evidence>
<dbReference type="InterPro" id="IPR046357">
    <property type="entry name" value="PPIase_dom_sf"/>
</dbReference>
<evidence type="ECO:0000256" key="5">
    <source>
        <dbReference type="PROSITE-ProRule" id="PRU00277"/>
    </source>
</evidence>
<dbReference type="GO" id="GO:0003755">
    <property type="term" value="F:peptidyl-prolyl cis-trans isomerase activity"/>
    <property type="evidence" value="ECO:0007669"/>
    <property type="project" value="UniProtKB-EC"/>
</dbReference>
<dbReference type="PROSITE" id="PS50059">
    <property type="entry name" value="FKBP_PPIASE"/>
    <property type="match status" value="1"/>
</dbReference>
<dbReference type="EC" id="5.2.1.8" evidence="6"/>
<dbReference type="Proteomes" id="UP001216907">
    <property type="component" value="Unassembled WGS sequence"/>
</dbReference>
<keyword evidence="10" id="KW-1185">Reference proteome</keyword>
<evidence type="ECO:0000256" key="2">
    <source>
        <dbReference type="ARBA" id="ARBA00006577"/>
    </source>
</evidence>
<evidence type="ECO:0000256" key="3">
    <source>
        <dbReference type="ARBA" id="ARBA00023110"/>
    </source>
</evidence>
<protein>
    <recommendedName>
        <fullName evidence="6">Peptidyl-prolyl cis-trans isomerase</fullName>
        <ecNumber evidence="6">5.2.1.8</ecNumber>
    </recommendedName>
</protein>
<evidence type="ECO:0000256" key="6">
    <source>
        <dbReference type="RuleBase" id="RU003915"/>
    </source>
</evidence>
<proteinExistence type="inferred from homology"/>
<name>A0ABT6FC75_9BACT</name>
<organism evidence="9 10">
    <name type="scientific">Paludisphaera mucosa</name>
    <dbReference type="NCBI Taxonomy" id="3030827"/>
    <lineage>
        <taxon>Bacteria</taxon>
        <taxon>Pseudomonadati</taxon>
        <taxon>Planctomycetota</taxon>
        <taxon>Planctomycetia</taxon>
        <taxon>Isosphaerales</taxon>
        <taxon>Isosphaeraceae</taxon>
        <taxon>Paludisphaera</taxon>
    </lineage>
</organism>
<feature type="domain" description="PPIase FKBP-type" evidence="8">
    <location>
        <begin position="104"/>
        <end position="191"/>
    </location>
</feature>
<dbReference type="EMBL" id="JARRAG010000002">
    <property type="protein sequence ID" value="MDG3005193.1"/>
    <property type="molecule type" value="Genomic_DNA"/>
</dbReference>
<dbReference type="Gene3D" id="3.10.50.40">
    <property type="match status" value="1"/>
</dbReference>
<dbReference type="PANTHER" id="PTHR43811:SF19">
    <property type="entry name" value="39 KDA FK506-BINDING NUCLEAR PROTEIN"/>
    <property type="match status" value="1"/>
</dbReference>
<evidence type="ECO:0000313" key="10">
    <source>
        <dbReference type="Proteomes" id="UP001216907"/>
    </source>
</evidence>
<keyword evidence="3 5" id="KW-0697">Rotamase</keyword>
<dbReference type="SUPFAM" id="SSF54534">
    <property type="entry name" value="FKBP-like"/>
    <property type="match status" value="1"/>
</dbReference>
<gene>
    <name evidence="9" type="ORF">PZE19_15500</name>
</gene>
<evidence type="ECO:0000256" key="1">
    <source>
        <dbReference type="ARBA" id="ARBA00000971"/>
    </source>
</evidence>
<dbReference type="Pfam" id="PF00254">
    <property type="entry name" value="FKBP_C"/>
    <property type="match status" value="1"/>
</dbReference>
<dbReference type="PANTHER" id="PTHR43811">
    <property type="entry name" value="FKBP-TYPE PEPTIDYL-PROLYL CIS-TRANS ISOMERASE FKPA"/>
    <property type="match status" value="1"/>
</dbReference>
<comment type="catalytic activity">
    <reaction evidence="1 5 6">
        <text>[protein]-peptidylproline (omega=180) = [protein]-peptidylproline (omega=0)</text>
        <dbReference type="Rhea" id="RHEA:16237"/>
        <dbReference type="Rhea" id="RHEA-COMP:10747"/>
        <dbReference type="Rhea" id="RHEA-COMP:10748"/>
        <dbReference type="ChEBI" id="CHEBI:83833"/>
        <dbReference type="ChEBI" id="CHEBI:83834"/>
        <dbReference type="EC" id="5.2.1.8"/>
    </reaction>
</comment>
<reference evidence="9 10" key="1">
    <citation type="submission" date="2023-03" db="EMBL/GenBank/DDBJ databases">
        <title>Paludisphaera mucosa sp. nov. a novel planctomycete from northern fen.</title>
        <authorList>
            <person name="Ivanova A."/>
        </authorList>
    </citation>
    <scope>NUCLEOTIDE SEQUENCE [LARGE SCALE GENOMIC DNA]</scope>
    <source>
        <strain evidence="9 10">Pla2</strain>
    </source>
</reference>
<evidence type="ECO:0000313" key="9">
    <source>
        <dbReference type="EMBL" id="MDG3005193.1"/>
    </source>
</evidence>
<accession>A0ABT6FC75</accession>
<feature type="region of interest" description="Disordered" evidence="7">
    <location>
        <begin position="46"/>
        <end position="85"/>
    </location>
</feature>
<sequence length="191" mass="19809">MRRGLLGVWGIVWVSLGLPGCGDPGQIVAVMPPGAIPIRKVAEGDVAQAQGETPRPAKAAPGAAPKGEPFPPAPPTAAGETKTLEGNVKYETIKAGTGEEVKSGRVAVLHYVGTLDDGSTFQSSRERGAPVEFTLGTGGLIKGWEYAIPGMKVGEIRKIVVPPEMGYGAQDKGKIPPNSTLTFEVELVGVK</sequence>
<dbReference type="InterPro" id="IPR001179">
    <property type="entry name" value="PPIase_FKBP_dom"/>
</dbReference>
<comment type="caution">
    <text evidence="9">The sequence shown here is derived from an EMBL/GenBank/DDBJ whole genome shotgun (WGS) entry which is preliminary data.</text>
</comment>
<evidence type="ECO:0000256" key="4">
    <source>
        <dbReference type="ARBA" id="ARBA00023235"/>
    </source>
</evidence>
<feature type="compositionally biased region" description="Low complexity" evidence="7">
    <location>
        <begin position="56"/>
        <end position="67"/>
    </location>
</feature>
<keyword evidence="4 5" id="KW-0413">Isomerase</keyword>